<dbReference type="GO" id="GO:0004997">
    <property type="term" value="F:thyrotropin-releasing hormone receptor activity"/>
    <property type="evidence" value="ECO:0007669"/>
    <property type="project" value="InterPro"/>
</dbReference>
<evidence type="ECO:0000313" key="9">
    <source>
        <dbReference type="Proteomes" id="UP000675881"/>
    </source>
</evidence>
<comment type="subcellular location">
    <subcellularLocation>
        <location evidence="1">Membrane</location>
    </subcellularLocation>
</comment>
<feature type="region of interest" description="Disordered" evidence="5">
    <location>
        <begin position="103"/>
        <end position="161"/>
    </location>
</feature>
<proteinExistence type="predicted"/>
<evidence type="ECO:0000256" key="3">
    <source>
        <dbReference type="ARBA" id="ARBA00022989"/>
    </source>
</evidence>
<dbReference type="Proteomes" id="UP000675881">
    <property type="component" value="Chromosome 5"/>
</dbReference>
<evidence type="ECO:0000256" key="4">
    <source>
        <dbReference type="ARBA" id="ARBA00023136"/>
    </source>
</evidence>
<name>A0A7R8CUD1_LEPSM</name>
<reference evidence="8" key="1">
    <citation type="submission" date="2021-02" db="EMBL/GenBank/DDBJ databases">
        <authorList>
            <person name="Bekaert M."/>
        </authorList>
    </citation>
    <scope>NUCLEOTIDE SEQUENCE</scope>
    <source>
        <strain evidence="8">IoA-00</strain>
    </source>
</reference>
<evidence type="ECO:0000313" key="8">
    <source>
        <dbReference type="EMBL" id="CAF2935568.1"/>
    </source>
</evidence>
<accession>A0A7R8CUD1</accession>
<evidence type="ECO:0000259" key="7">
    <source>
        <dbReference type="PROSITE" id="PS50262"/>
    </source>
</evidence>
<protein>
    <submittedName>
        <fullName evidence="8">TRHR</fullName>
    </submittedName>
</protein>
<keyword evidence="9" id="KW-1185">Reference proteome</keyword>
<evidence type="ECO:0000256" key="6">
    <source>
        <dbReference type="SAM" id="Phobius"/>
    </source>
</evidence>
<feature type="compositionally biased region" description="Polar residues" evidence="5">
    <location>
        <begin position="136"/>
        <end position="146"/>
    </location>
</feature>
<keyword evidence="3 6" id="KW-1133">Transmembrane helix</keyword>
<dbReference type="SUPFAM" id="SSF81321">
    <property type="entry name" value="Family A G protein-coupled receptor-like"/>
    <property type="match status" value="1"/>
</dbReference>
<dbReference type="PROSITE" id="PS50262">
    <property type="entry name" value="G_PROTEIN_RECEP_F1_2"/>
    <property type="match status" value="1"/>
</dbReference>
<dbReference type="OrthoDB" id="10036964at2759"/>
<feature type="domain" description="G-protein coupled receptors family 1 profile" evidence="7">
    <location>
        <begin position="1"/>
        <end position="58"/>
    </location>
</feature>
<gene>
    <name evidence="8" type="ORF">LSAA_10554</name>
</gene>
<evidence type="ECO:0000256" key="5">
    <source>
        <dbReference type="SAM" id="MobiDB-lite"/>
    </source>
</evidence>
<keyword evidence="2 6" id="KW-0812">Transmembrane</keyword>
<keyword evidence="4 6" id="KW-0472">Membrane</keyword>
<evidence type="ECO:0000256" key="1">
    <source>
        <dbReference type="ARBA" id="ARBA00004370"/>
    </source>
</evidence>
<dbReference type="GO" id="GO:0016020">
    <property type="term" value="C:membrane"/>
    <property type="evidence" value="ECO:0007669"/>
    <property type="project" value="UniProtKB-SubCell"/>
</dbReference>
<dbReference type="EMBL" id="HG994584">
    <property type="protein sequence ID" value="CAF2935568.1"/>
    <property type="molecule type" value="Genomic_DNA"/>
</dbReference>
<dbReference type="Gene3D" id="1.20.1070.10">
    <property type="entry name" value="Rhodopsin 7-helix transmembrane proteins"/>
    <property type="match status" value="1"/>
</dbReference>
<dbReference type="PANTHER" id="PTHR46061:SF3">
    <property type="entry name" value="THYROTROPIN-RELEASING HORMONE RECEPTOR"/>
    <property type="match status" value="1"/>
</dbReference>
<dbReference type="InterPro" id="IPR017452">
    <property type="entry name" value="GPCR_Rhodpsn_7TM"/>
</dbReference>
<organism evidence="8 9">
    <name type="scientific">Lepeophtheirus salmonis</name>
    <name type="common">Salmon louse</name>
    <name type="synonym">Caligus salmonis</name>
    <dbReference type="NCBI Taxonomy" id="72036"/>
    <lineage>
        <taxon>Eukaryota</taxon>
        <taxon>Metazoa</taxon>
        <taxon>Ecdysozoa</taxon>
        <taxon>Arthropoda</taxon>
        <taxon>Crustacea</taxon>
        <taxon>Multicrustacea</taxon>
        <taxon>Hexanauplia</taxon>
        <taxon>Copepoda</taxon>
        <taxon>Siphonostomatoida</taxon>
        <taxon>Caligidae</taxon>
        <taxon>Lepeophtheirus</taxon>
    </lineage>
</organism>
<dbReference type="InterPro" id="IPR002120">
    <property type="entry name" value="TRH_rcpt_1"/>
</dbReference>
<sequence>MLACVVTIFAALWIPYRGLVVYNSFATMYSAPAYMDLWYLMFAKTCIYMNCAINPILYNAMSDKFRKAFRRFLFCGKLNEPPHNHLYCYNLNNKTTGLRVSPNHPMAHRRHRRENDNTFTPSWRINTKKSEDHSPSYPSNTTNVLLKNNAREPCENQETQF</sequence>
<dbReference type="AlphaFoldDB" id="A0A7R8CUD1"/>
<evidence type="ECO:0000256" key="2">
    <source>
        <dbReference type="ARBA" id="ARBA00022692"/>
    </source>
</evidence>
<feature type="transmembrane region" description="Helical" evidence="6">
    <location>
        <begin position="41"/>
        <end position="61"/>
    </location>
</feature>
<dbReference type="PANTHER" id="PTHR46061">
    <property type="entry name" value="THYROTROPIN-RELEASING HORMONE RECEPTOR"/>
    <property type="match status" value="1"/>
</dbReference>